<sequence>MGKTVSDLIIQALENLSSNGLDRFKRKLSELKEIGYGRTEKETIAGIAELIIGKFTKSKAIACTADVLRAIEQEDKAKDLEDKAAITFRGVLDTTGASGGATRGASAAEMEDTRDSALSYPYEPDEDYFMETSSVGTDESNPDLK</sequence>
<dbReference type="Pfam" id="PF02758">
    <property type="entry name" value="PYRIN"/>
    <property type="match status" value="1"/>
</dbReference>
<name>A0A8T3CUV0_9TELE</name>
<evidence type="ECO:0000256" key="1">
    <source>
        <dbReference type="SAM" id="MobiDB-lite"/>
    </source>
</evidence>
<dbReference type="InterPro" id="IPR011029">
    <property type="entry name" value="DEATH-like_dom_sf"/>
</dbReference>
<dbReference type="SUPFAM" id="SSF47986">
    <property type="entry name" value="DEATH domain"/>
    <property type="match status" value="1"/>
</dbReference>
<dbReference type="Gene3D" id="1.10.533.10">
    <property type="entry name" value="Death Domain, Fas"/>
    <property type="match status" value="1"/>
</dbReference>
<evidence type="ECO:0000259" key="2">
    <source>
        <dbReference type="PROSITE" id="PS50824"/>
    </source>
</evidence>
<dbReference type="OrthoDB" id="8888059at2759"/>
<dbReference type="PROSITE" id="PS50824">
    <property type="entry name" value="DAPIN"/>
    <property type="match status" value="1"/>
</dbReference>
<dbReference type="SMART" id="SM01289">
    <property type="entry name" value="PYRIN"/>
    <property type="match status" value="1"/>
</dbReference>
<evidence type="ECO:0000313" key="4">
    <source>
        <dbReference type="Proteomes" id="UP000829720"/>
    </source>
</evidence>
<gene>
    <name evidence="3" type="ORF">AGOR_G00194100</name>
</gene>
<proteinExistence type="predicted"/>
<feature type="region of interest" description="Disordered" evidence="1">
    <location>
        <begin position="94"/>
        <end position="122"/>
    </location>
</feature>
<dbReference type="InterPro" id="IPR004020">
    <property type="entry name" value="DAPIN"/>
</dbReference>
<dbReference type="EMBL" id="JAERUA010000018">
    <property type="protein sequence ID" value="KAI1887801.1"/>
    <property type="molecule type" value="Genomic_DNA"/>
</dbReference>
<dbReference type="AlphaFoldDB" id="A0A8T3CUV0"/>
<keyword evidence="4" id="KW-1185">Reference proteome</keyword>
<organism evidence="3 4">
    <name type="scientific">Albula goreensis</name>
    <dbReference type="NCBI Taxonomy" id="1534307"/>
    <lineage>
        <taxon>Eukaryota</taxon>
        <taxon>Metazoa</taxon>
        <taxon>Chordata</taxon>
        <taxon>Craniata</taxon>
        <taxon>Vertebrata</taxon>
        <taxon>Euteleostomi</taxon>
        <taxon>Actinopterygii</taxon>
        <taxon>Neopterygii</taxon>
        <taxon>Teleostei</taxon>
        <taxon>Albuliformes</taxon>
        <taxon>Albulidae</taxon>
        <taxon>Albula</taxon>
    </lineage>
</organism>
<reference evidence="3" key="1">
    <citation type="submission" date="2021-01" db="EMBL/GenBank/DDBJ databases">
        <authorList>
            <person name="Zahm M."/>
            <person name="Roques C."/>
            <person name="Cabau C."/>
            <person name="Klopp C."/>
            <person name="Donnadieu C."/>
            <person name="Jouanno E."/>
            <person name="Lampietro C."/>
            <person name="Louis A."/>
            <person name="Herpin A."/>
            <person name="Echchiki A."/>
            <person name="Berthelot C."/>
            <person name="Parey E."/>
            <person name="Roest-Crollius H."/>
            <person name="Braasch I."/>
            <person name="Postlethwait J."/>
            <person name="Bobe J."/>
            <person name="Montfort J."/>
            <person name="Bouchez O."/>
            <person name="Begum T."/>
            <person name="Mejri S."/>
            <person name="Adams A."/>
            <person name="Chen W.-J."/>
            <person name="Guiguen Y."/>
        </authorList>
    </citation>
    <scope>NUCLEOTIDE SEQUENCE</scope>
    <source>
        <tissue evidence="3">Blood</tissue>
    </source>
</reference>
<accession>A0A8T3CUV0</accession>
<feature type="domain" description="Pyrin" evidence="2">
    <location>
        <begin position="1"/>
        <end position="86"/>
    </location>
</feature>
<protein>
    <recommendedName>
        <fullName evidence="2">Pyrin domain-containing protein</fullName>
    </recommendedName>
</protein>
<dbReference type="Proteomes" id="UP000829720">
    <property type="component" value="Unassembled WGS sequence"/>
</dbReference>
<evidence type="ECO:0000313" key="3">
    <source>
        <dbReference type="EMBL" id="KAI1887801.1"/>
    </source>
</evidence>
<comment type="caution">
    <text evidence="3">The sequence shown here is derived from an EMBL/GenBank/DDBJ whole genome shotgun (WGS) entry which is preliminary data.</text>
</comment>